<dbReference type="HOGENOM" id="CLU_051989_1_2_9"/>
<dbReference type="KEGG" id="rho:RHOM_11360"/>
<name>G2SXV4_ROSHA</name>
<accession>G2SXV4</accession>
<keyword evidence="3" id="KW-1185">Reference proteome</keyword>
<feature type="domain" description="SGNH hydrolase-type esterase" evidence="1">
    <location>
        <begin position="123"/>
        <end position="285"/>
    </location>
</feature>
<dbReference type="InterPro" id="IPR036514">
    <property type="entry name" value="SGNH_hydro_sf"/>
</dbReference>
<gene>
    <name evidence="2" type="ordered locus">RHOM_11360</name>
</gene>
<dbReference type="InterPro" id="IPR013830">
    <property type="entry name" value="SGNH_hydro"/>
</dbReference>
<dbReference type="GO" id="GO:0016787">
    <property type="term" value="F:hydrolase activity"/>
    <property type="evidence" value="ECO:0007669"/>
    <property type="project" value="UniProtKB-KW"/>
</dbReference>
<organism evidence="2 3">
    <name type="scientific">Roseburia hominis (strain DSM 16839 / JCM 17582 / NCIMB 14029 / A2-183)</name>
    <dbReference type="NCBI Taxonomy" id="585394"/>
    <lineage>
        <taxon>Bacteria</taxon>
        <taxon>Bacillati</taxon>
        <taxon>Bacillota</taxon>
        <taxon>Clostridia</taxon>
        <taxon>Lachnospirales</taxon>
        <taxon>Lachnospiraceae</taxon>
        <taxon>Roseburia</taxon>
    </lineage>
</organism>
<evidence type="ECO:0000313" key="3">
    <source>
        <dbReference type="Proteomes" id="UP000008178"/>
    </source>
</evidence>
<evidence type="ECO:0000313" key="2">
    <source>
        <dbReference type="EMBL" id="AEN97380.1"/>
    </source>
</evidence>
<dbReference type="GeneID" id="93724024"/>
<dbReference type="Pfam" id="PF13472">
    <property type="entry name" value="Lipase_GDSL_2"/>
    <property type="match status" value="1"/>
</dbReference>
<proteinExistence type="predicted"/>
<reference evidence="2 3" key="1">
    <citation type="journal article" date="2015" name="Genome Announc.">
        <title>Complete genome sequence of the human gut symbiont Roseburia hominis.</title>
        <authorList>
            <person name="Travis A.J."/>
            <person name="Kelly D."/>
            <person name="Flint H.J."/>
            <person name="Aminov R.I."/>
        </authorList>
    </citation>
    <scope>NUCLEOTIDE SEQUENCE [LARGE SCALE GENOMIC DNA]</scope>
    <source>
        <strain evidence="3">DSM 16839 / JCM 17582 / NCIMB 14029 / A2-183</strain>
    </source>
</reference>
<evidence type="ECO:0000259" key="1">
    <source>
        <dbReference type="Pfam" id="PF13472"/>
    </source>
</evidence>
<dbReference type="EMBL" id="CP003040">
    <property type="protein sequence ID" value="AEN97380.1"/>
    <property type="molecule type" value="Genomic_DNA"/>
</dbReference>
<keyword evidence="2" id="KW-0378">Hydrolase</keyword>
<dbReference type="RefSeq" id="WP_014080391.1">
    <property type="nucleotide sequence ID" value="NC_015977.1"/>
</dbReference>
<dbReference type="STRING" id="585394.RHOM_11360"/>
<dbReference type="SUPFAM" id="SSF52266">
    <property type="entry name" value="SGNH hydrolase"/>
    <property type="match status" value="1"/>
</dbReference>
<dbReference type="AlphaFoldDB" id="G2SXV4"/>
<dbReference type="Proteomes" id="UP000008178">
    <property type="component" value="Chromosome"/>
</dbReference>
<sequence>MRKLLKCPVTVALLILWAALSVVGYLGKDTIYKNYTVDIRTTPYFVLVFDGLHDGIFPWSHVGAPDGIGENGKLPSILLPGESVSDTELAGGTETVGETETEEAPHTREFCMVDDDWFDDAVFIGDSRTVGLRDYGGLDNATFYASTGLGIYDMWTEKFCEVDGEKTTLEDALSRRQFGKIYFQIGINEMGRGTLDGFMEQYAQSVQKFRELQPDAIIYVQGIMRVAKAKSDSDKIFNNQGINERNMRIAELADNQTIFYIDVNDVVCDADGNLRADLTFDNLHLYGSKYGIWVDFLKTKGIAP</sequence>
<dbReference type="Gene3D" id="3.40.50.1110">
    <property type="entry name" value="SGNH hydrolase"/>
    <property type="match status" value="1"/>
</dbReference>
<protein>
    <submittedName>
        <fullName evidence="2">GDSL-family lipase/acylhydrolase</fullName>
    </submittedName>
</protein>
<dbReference type="eggNOG" id="COG2755">
    <property type="taxonomic scope" value="Bacteria"/>
</dbReference>